<gene>
    <name evidence="9" type="ORF">EFB14_02825</name>
    <name evidence="8" type="ORF">GGQ65_001185</name>
</gene>
<evidence type="ECO:0000256" key="5">
    <source>
        <dbReference type="ARBA" id="ARBA00023136"/>
    </source>
</evidence>
<reference evidence="8 11" key="2">
    <citation type="submission" date="2020-08" db="EMBL/GenBank/DDBJ databases">
        <title>Genomic Encyclopedia of Type Strains, Phase IV (KMG-IV): sequencing the most valuable type-strain genomes for metagenomic binning, comparative biology and taxonomic classification.</title>
        <authorList>
            <person name="Goeker M."/>
        </authorList>
    </citation>
    <scope>NUCLEOTIDE SEQUENCE [LARGE SCALE GENOMIC DNA]</scope>
    <source>
        <strain evidence="8 11">DSM 19331</strain>
    </source>
</reference>
<dbReference type="PANTHER" id="PTHR32322:SF2">
    <property type="entry name" value="EAMA DOMAIN-CONTAINING PROTEIN"/>
    <property type="match status" value="1"/>
</dbReference>
<feature type="transmembrane region" description="Helical" evidence="6">
    <location>
        <begin position="184"/>
        <end position="204"/>
    </location>
</feature>
<comment type="similarity">
    <text evidence="2">Belongs to the EamA transporter family.</text>
</comment>
<feature type="transmembrane region" description="Helical" evidence="6">
    <location>
        <begin position="126"/>
        <end position="143"/>
    </location>
</feature>
<keyword evidence="4 6" id="KW-1133">Transmembrane helix</keyword>
<feature type="transmembrane region" description="Helical" evidence="6">
    <location>
        <begin position="271"/>
        <end position="287"/>
    </location>
</feature>
<dbReference type="PANTHER" id="PTHR32322">
    <property type="entry name" value="INNER MEMBRANE TRANSPORTER"/>
    <property type="match status" value="1"/>
</dbReference>
<feature type="transmembrane region" description="Helical" evidence="6">
    <location>
        <begin position="216"/>
        <end position="237"/>
    </location>
</feature>
<dbReference type="Pfam" id="PF00892">
    <property type="entry name" value="EamA"/>
    <property type="match status" value="2"/>
</dbReference>
<evidence type="ECO:0000313" key="8">
    <source>
        <dbReference type="EMBL" id="MBB3913915.1"/>
    </source>
</evidence>
<dbReference type="InterPro" id="IPR050638">
    <property type="entry name" value="AA-Vitamin_Transporters"/>
</dbReference>
<comment type="caution">
    <text evidence="8">The sequence shown here is derived from an EMBL/GenBank/DDBJ whole genome shotgun (WGS) entry which is preliminary data.</text>
</comment>
<name>A0A7W6B1N3_9HYPH</name>
<feature type="domain" description="EamA" evidence="7">
    <location>
        <begin position="11"/>
        <end position="136"/>
    </location>
</feature>
<evidence type="ECO:0000256" key="2">
    <source>
        <dbReference type="ARBA" id="ARBA00007362"/>
    </source>
</evidence>
<feature type="transmembrane region" description="Helical" evidence="6">
    <location>
        <begin position="149"/>
        <end position="172"/>
    </location>
</feature>
<keyword evidence="10" id="KW-1185">Reference proteome</keyword>
<dbReference type="RefSeq" id="WP_126822500.1">
    <property type="nucleotide sequence ID" value="NZ_JACIDG010000003.1"/>
</dbReference>
<dbReference type="Proteomes" id="UP000545490">
    <property type="component" value="Unassembled WGS sequence"/>
</dbReference>
<evidence type="ECO:0000259" key="7">
    <source>
        <dbReference type="Pfam" id="PF00892"/>
    </source>
</evidence>
<keyword evidence="5 6" id="KW-0472">Membrane</keyword>
<evidence type="ECO:0000313" key="11">
    <source>
        <dbReference type="Proteomes" id="UP000545490"/>
    </source>
</evidence>
<comment type="subcellular location">
    <subcellularLocation>
        <location evidence="1">Membrane</location>
        <topology evidence="1">Multi-pass membrane protein</topology>
    </subcellularLocation>
</comment>
<dbReference type="SUPFAM" id="SSF103481">
    <property type="entry name" value="Multidrug resistance efflux transporter EmrE"/>
    <property type="match status" value="2"/>
</dbReference>
<organism evidence="8 11">
    <name type="scientific">Rhizobium fabae</name>
    <dbReference type="NCBI Taxonomy" id="573179"/>
    <lineage>
        <taxon>Bacteria</taxon>
        <taxon>Pseudomonadati</taxon>
        <taxon>Pseudomonadota</taxon>
        <taxon>Alphaproteobacteria</taxon>
        <taxon>Hyphomicrobiales</taxon>
        <taxon>Rhizobiaceae</taxon>
        <taxon>Rhizobium/Agrobacterium group</taxon>
        <taxon>Rhizobium</taxon>
    </lineage>
</organism>
<dbReference type="AlphaFoldDB" id="A0A7W6B1N3"/>
<dbReference type="InterPro" id="IPR037185">
    <property type="entry name" value="EmrE-like"/>
</dbReference>
<evidence type="ECO:0000256" key="3">
    <source>
        <dbReference type="ARBA" id="ARBA00022692"/>
    </source>
</evidence>
<proteinExistence type="inferred from homology"/>
<evidence type="ECO:0000313" key="10">
    <source>
        <dbReference type="Proteomes" id="UP000272004"/>
    </source>
</evidence>
<feature type="transmembrane region" description="Helical" evidence="6">
    <location>
        <begin position="32"/>
        <end position="52"/>
    </location>
</feature>
<accession>A0A7W6B1N3</accession>
<reference evidence="9 10" key="1">
    <citation type="submission" date="2018-11" db="EMBL/GenBank/DDBJ databases">
        <authorList>
            <person name="Huo Y."/>
        </authorList>
    </citation>
    <scope>NUCLEOTIDE SEQUENCE [LARGE SCALE GENOMIC DNA]</scope>
    <source>
        <strain evidence="9 10">CCBAU 33202</strain>
    </source>
</reference>
<evidence type="ECO:0000256" key="6">
    <source>
        <dbReference type="SAM" id="Phobius"/>
    </source>
</evidence>
<feature type="transmembrane region" description="Helical" evidence="6">
    <location>
        <begin position="64"/>
        <end position="86"/>
    </location>
</feature>
<evidence type="ECO:0000256" key="1">
    <source>
        <dbReference type="ARBA" id="ARBA00004141"/>
    </source>
</evidence>
<dbReference type="EMBL" id="JACIDG010000003">
    <property type="protein sequence ID" value="MBB3913915.1"/>
    <property type="molecule type" value="Genomic_DNA"/>
</dbReference>
<evidence type="ECO:0000256" key="4">
    <source>
        <dbReference type="ARBA" id="ARBA00022989"/>
    </source>
</evidence>
<feature type="domain" description="EamA" evidence="7">
    <location>
        <begin position="161"/>
        <end position="288"/>
    </location>
</feature>
<evidence type="ECO:0000313" key="9">
    <source>
        <dbReference type="EMBL" id="RUM16271.1"/>
    </source>
</evidence>
<feature type="transmembrane region" description="Helical" evidence="6">
    <location>
        <begin position="249"/>
        <end position="265"/>
    </location>
</feature>
<feature type="transmembrane region" description="Helical" evidence="6">
    <location>
        <begin position="92"/>
        <end position="114"/>
    </location>
</feature>
<keyword evidence="3 6" id="KW-0812">Transmembrane</keyword>
<dbReference type="InterPro" id="IPR000620">
    <property type="entry name" value="EamA_dom"/>
</dbReference>
<dbReference type="EMBL" id="RJJU01000002">
    <property type="protein sequence ID" value="RUM16271.1"/>
    <property type="molecule type" value="Genomic_DNA"/>
</dbReference>
<sequence>MSLDRFAPAVFVFLWSTGWVVAKYAALHSEPFTFLSIRYGLSASAFLALCLVMRAQWPKSRATWLRAIYSGFFLHGFYLAGLWWAIANGVPAGISGIIAALQPLLTAMAAPFLVGERLQKTQQLGLALGFVGIAVAISPKLFGPATADLAHAALPLAINLVAMGSVTYGTLYQKKHLQSGDLRTIATLQYVGALILTLPLSLIFERQHFDGTARAYGALIWSVFGLSMGGVGLLLYLIRRGQVSRAASLIYLMPPAVALEAFIAFGEPLTLPLMVGTAVVVTGVYLTNRRAAERQTPVEA</sequence>
<dbReference type="Proteomes" id="UP000272004">
    <property type="component" value="Unassembled WGS sequence"/>
</dbReference>
<protein>
    <submittedName>
        <fullName evidence="9">DMT family transporter</fullName>
    </submittedName>
    <submittedName>
        <fullName evidence="8">Drug/metabolite transporter (DMT)-like permease</fullName>
    </submittedName>
</protein>
<dbReference type="GO" id="GO:0016020">
    <property type="term" value="C:membrane"/>
    <property type="evidence" value="ECO:0007669"/>
    <property type="project" value="UniProtKB-SubCell"/>
</dbReference>